<dbReference type="CDD" id="cd02000">
    <property type="entry name" value="TPP_E1_PDC_ADC_BCADC"/>
    <property type="match status" value="1"/>
</dbReference>
<dbReference type="Gene3D" id="3.40.50.970">
    <property type="match status" value="1"/>
</dbReference>
<proteinExistence type="predicted"/>
<dbReference type="InterPro" id="IPR001017">
    <property type="entry name" value="DH_E1"/>
</dbReference>
<comment type="cofactor">
    <cofactor evidence="1 4">
        <name>thiamine diphosphate</name>
        <dbReference type="ChEBI" id="CHEBI:58937"/>
    </cofactor>
</comment>
<accession>A0A1F4XIJ0</accession>
<comment type="function">
    <text evidence="4">The pyruvate dehydrogenase complex catalyzes the overall conversion of pyruvate to acetyl-CoA and CO(2). It contains multiple copies of three enzymatic components: pyruvate dehydrogenase (E1), dihydrolipoamide acetyltransferase (E2) and lipoamide dehydrogenase (E3).</text>
</comment>
<dbReference type="Pfam" id="PF00676">
    <property type="entry name" value="E1_dh"/>
    <property type="match status" value="1"/>
</dbReference>
<dbReference type="InterPro" id="IPR029061">
    <property type="entry name" value="THDP-binding"/>
</dbReference>
<dbReference type="InterPro" id="IPR017596">
    <property type="entry name" value="PdhA/BkdA"/>
</dbReference>
<dbReference type="AlphaFoldDB" id="A0A1F4XIJ0"/>
<keyword evidence="4 6" id="KW-0670">Pyruvate</keyword>
<dbReference type="Proteomes" id="UP000177521">
    <property type="component" value="Unassembled WGS sequence"/>
</dbReference>
<protein>
    <recommendedName>
        <fullName evidence="4">Pyruvate dehydrogenase E1 component subunit alpha</fullName>
        <ecNumber evidence="4">1.2.4.1</ecNumber>
    </recommendedName>
</protein>
<evidence type="ECO:0000256" key="1">
    <source>
        <dbReference type="ARBA" id="ARBA00001964"/>
    </source>
</evidence>
<comment type="subunit">
    <text evidence="4">Heterodimer of an alpha and a beta chain.</text>
</comment>
<reference evidence="6 7" key="1">
    <citation type="journal article" date="2016" name="Nat. Commun.">
        <title>Thousands of microbial genomes shed light on interconnected biogeochemical processes in an aquifer system.</title>
        <authorList>
            <person name="Anantharaman K."/>
            <person name="Brown C.T."/>
            <person name="Hug L.A."/>
            <person name="Sharon I."/>
            <person name="Castelle C.J."/>
            <person name="Probst A.J."/>
            <person name="Thomas B.C."/>
            <person name="Singh A."/>
            <person name="Wilkins M.J."/>
            <person name="Karaoz U."/>
            <person name="Brodie E.L."/>
            <person name="Williams K.H."/>
            <person name="Hubbard S.S."/>
            <person name="Banfield J.F."/>
        </authorList>
    </citation>
    <scope>NUCLEOTIDE SEQUENCE [LARGE SCALE GENOMIC DNA]</scope>
</reference>
<evidence type="ECO:0000313" key="6">
    <source>
        <dbReference type="EMBL" id="OGC81555.1"/>
    </source>
</evidence>
<dbReference type="InterPro" id="IPR050771">
    <property type="entry name" value="Alpha-ketoacid_DH_E1_comp"/>
</dbReference>
<dbReference type="NCBIfam" id="TIGR03181">
    <property type="entry name" value="PDH_E1_alph_x"/>
    <property type="match status" value="1"/>
</dbReference>
<evidence type="ECO:0000256" key="3">
    <source>
        <dbReference type="ARBA" id="ARBA00023052"/>
    </source>
</evidence>
<organism evidence="6 7">
    <name type="scientific">Candidatus Abawacabacteria bacterium RIFCSPHIGHO2_01_FULL_46_8</name>
    <dbReference type="NCBI Taxonomy" id="1817815"/>
    <lineage>
        <taxon>Bacteria</taxon>
        <taxon>Candidatus Abawacaibacteriota</taxon>
    </lineage>
</organism>
<dbReference type="PANTHER" id="PTHR43380">
    <property type="entry name" value="2-OXOISOVALERATE DEHYDROGENASE SUBUNIT ALPHA, MITOCHONDRIAL"/>
    <property type="match status" value="1"/>
</dbReference>
<evidence type="ECO:0000259" key="5">
    <source>
        <dbReference type="Pfam" id="PF00676"/>
    </source>
</evidence>
<dbReference type="EC" id="1.2.4.1" evidence="4"/>
<dbReference type="EMBL" id="MEWS01000037">
    <property type="protein sequence ID" value="OGC81555.1"/>
    <property type="molecule type" value="Genomic_DNA"/>
</dbReference>
<gene>
    <name evidence="6" type="ORF">A2788_01775</name>
</gene>
<dbReference type="GO" id="GO:0009083">
    <property type="term" value="P:branched-chain amino acid catabolic process"/>
    <property type="evidence" value="ECO:0007669"/>
    <property type="project" value="TreeGrafter"/>
</dbReference>
<comment type="catalytic activity">
    <reaction evidence="4">
        <text>N(6)-[(R)-lipoyl]-L-lysyl-[protein] + pyruvate + H(+) = N(6)-[(R)-S(8)-acetyldihydrolipoyl]-L-lysyl-[protein] + CO2</text>
        <dbReference type="Rhea" id="RHEA:19189"/>
        <dbReference type="Rhea" id="RHEA-COMP:10474"/>
        <dbReference type="Rhea" id="RHEA-COMP:10478"/>
        <dbReference type="ChEBI" id="CHEBI:15361"/>
        <dbReference type="ChEBI" id="CHEBI:15378"/>
        <dbReference type="ChEBI" id="CHEBI:16526"/>
        <dbReference type="ChEBI" id="CHEBI:83099"/>
        <dbReference type="ChEBI" id="CHEBI:83111"/>
        <dbReference type="EC" id="1.2.4.1"/>
    </reaction>
</comment>
<evidence type="ECO:0000256" key="2">
    <source>
        <dbReference type="ARBA" id="ARBA00023002"/>
    </source>
</evidence>
<sequence>MDLWQNYHPLQGKQLQILNHEGKIVAPKLDPKLKKEDLICLYQGMMLARLADEKALKLQRQGRMGTFAPVKGQEAAQVGSCYALTKEDWVLPSFRELAALIARGLPLSAYYLNNMGNEAGNKTPEDNNYLPVSIPVGTHLLHAVGIGLAAKLKGDKIVSLVFFGDGATSEGDFHEAMNLAGVWQTATIFLCQNNQYAISTPRSKQSRSETIAQKAIAYGFPGIQVDGNDPLAMYVAVKEAAKRARQGKGPTLIEAYTYRLGDHTTADDASIYRSAKELKQWEKKDPLLRMRKYLENKRIWDQKAEAKLIASLTKQIEQAVQDAESKRARPEDIFDYLYAELTPELAEQKAELLAWLKQNNA</sequence>
<comment type="caution">
    <text evidence="6">The sequence shown here is derived from an EMBL/GenBank/DDBJ whole genome shotgun (WGS) entry which is preliminary data.</text>
</comment>
<keyword evidence="2 4" id="KW-0560">Oxidoreductase</keyword>
<dbReference type="GO" id="GO:0004739">
    <property type="term" value="F:pyruvate dehydrogenase (acetyl-transferring) activity"/>
    <property type="evidence" value="ECO:0007669"/>
    <property type="project" value="UniProtKB-UniRule"/>
</dbReference>
<dbReference type="PANTHER" id="PTHR43380:SF1">
    <property type="entry name" value="2-OXOISOVALERATE DEHYDROGENASE SUBUNIT ALPHA, MITOCHONDRIAL"/>
    <property type="match status" value="1"/>
</dbReference>
<keyword evidence="3 4" id="KW-0786">Thiamine pyrophosphate</keyword>
<dbReference type="SUPFAM" id="SSF52518">
    <property type="entry name" value="Thiamin diphosphate-binding fold (THDP-binding)"/>
    <property type="match status" value="1"/>
</dbReference>
<evidence type="ECO:0000256" key="4">
    <source>
        <dbReference type="RuleBase" id="RU366007"/>
    </source>
</evidence>
<name>A0A1F4XIJ0_9BACT</name>
<feature type="domain" description="Dehydrogenase E1 component" evidence="5">
    <location>
        <begin position="44"/>
        <end position="327"/>
    </location>
</feature>
<evidence type="ECO:0000313" key="7">
    <source>
        <dbReference type="Proteomes" id="UP000177521"/>
    </source>
</evidence>